<dbReference type="PANTHER" id="PTHR31632">
    <property type="entry name" value="IRON TRANSPORTER FTH1"/>
    <property type="match status" value="1"/>
</dbReference>
<dbReference type="EMBL" id="AP012489">
    <property type="protein sequence ID" value="BAN91036.1"/>
    <property type="molecule type" value="Genomic_DNA"/>
</dbReference>
<evidence type="ECO:0000256" key="5">
    <source>
        <dbReference type="ARBA" id="ARBA00023136"/>
    </source>
</evidence>
<feature type="transmembrane region" description="Helical" evidence="6">
    <location>
        <begin position="41"/>
        <end position="63"/>
    </location>
</feature>
<protein>
    <submittedName>
        <fullName evidence="7">FTR1 family protein</fullName>
    </submittedName>
</protein>
<organism evidence="7 8">
    <name type="scientific">Aeropyrum camini SY1 = JCM 12091</name>
    <dbReference type="NCBI Taxonomy" id="1198449"/>
    <lineage>
        <taxon>Archaea</taxon>
        <taxon>Thermoproteota</taxon>
        <taxon>Thermoprotei</taxon>
        <taxon>Desulfurococcales</taxon>
        <taxon>Desulfurococcaceae</taxon>
        <taxon>Aeropyrum</taxon>
    </lineage>
</organism>
<dbReference type="GeneID" id="17110760"/>
<evidence type="ECO:0000313" key="8">
    <source>
        <dbReference type="Proteomes" id="UP000016887"/>
    </source>
</evidence>
<evidence type="ECO:0000256" key="6">
    <source>
        <dbReference type="SAM" id="Phobius"/>
    </source>
</evidence>
<evidence type="ECO:0000256" key="4">
    <source>
        <dbReference type="ARBA" id="ARBA00022989"/>
    </source>
</evidence>
<keyword evidence="8" id="KW-1185">Reference proteome</keyword>
<feature type="transmembrane region" description="Helical" evidence="6">
    <location>
        <begin position="174"/>
        <end position="193"/>
    </location>
</feature>
<reference evidence="7 8" key="1">
    <citation type="journal article" date="2013" name="Appl. Environ. Microbiol.">
        <title>Variation of the Virus-Related Elements within Syntenic Genomes of the Hyperthermophilic Archaeon Aeropyrum.</title>
        <authorList>
            <person name="Daifuku T."/>
            <person name="Yoshida T."/>
            <person name="Kitamura T."/>
            <person name="Kawaichi S."/>
            <person name="Inoue T."/>
            <person name="Nomura K."/>
            <person name="Yoshida Y."/>
            <person name="Kuno S."/>
            <person name="Sako Y."/>
        </authorList>
    </citation>
    <scope>NUCLEOTIDE SEQUENCE [LARGE SCALE GENOMIC DNA]</scope>
    <source>
        <strain evidence="7 8">SY1</strain>
    </source>
</reference>
<dbReference type="RefSeq" id="WP_022542302.1">
    <property type="nucleotide sequence ID" value="NC_022521.1"/>
</dbReference>
<comment type="subcellular location">
    <subcellularLocation>
        <location evidence="1">Membrane</location>
        <topology evidence="1">Multi-pass membrane protein</topology>
    </subcellularLocation>
</comment>
<feature type="transmembrane region" description="Helical" evidence="6">
    <location>
        <begin position="104"/>
        <end position="124"/>
    </location>
</feature>
<keyword evidence="3 6" id="KW-0812">Transmembrane</keyword>
<dbReference type="GO" id="GO:0033573">
    <property type="term" value="C:high-affinity iron permease complex"/>
    <property type="evidence" value="ECO:0007669"/>
    <property type="project" value="InterPro"/>
</dbReference>
<evidence type="ECO:0000313" key="7">
    <source>
        <dbReference type="EMBL" id="BAN91036.1"/>
    </source>
</evidence>
<evidence type="ECO:0000256" key="2">
    <source>
        <dbReference type="ARBA" id="ARBA00008333"/>
    </source>
</evidence>
<dbReference type="InterPro" id="IPR004923">
    <property type="entry name" value="FTR1/Fip1/EfeU"/>
</dbReference>
<dbReference type="OrthoDB" id="99335at2157"/>
<dbReference type="STRING" id="1198449.ACAM_1567"/>
<proteinExistence type="inferred from homology"/>
<feature type="transmembrane region" description="Helical" evidence="6">
    <location>
        <begin position="6"/>
        <end position="29"/>
    </location>
</feature>
<accession>U3TF01</accession>
<feature type="transmembrane region" description="Helical" evidence="6">
    <location>
        <begin position="75"/>
        <end position="92"/>
    </location>
</feature>
<evidence type="ECO:0000256" key="3">
    <source>
        <dbReference type="ARBA" id="ARBA00022692"/>
    </source>
</evidence>
<evidence type="ECO:0000256" key="1">
    <source>
        <dbReference type="ARBA" id="ARBA00004141"/>
    </source>
</evidence>
<comment type="similarity">
    <text evidence="2">Belongs to the oxidase-dependent Fe transporter (OFeT) (TC 9.A.10.1) family.</text>
</comment>
<dbReference type="Proteomes" id="UP000016887">
    <property type="component" value="Chromosome"/>
</dbReference>
<feature type="transmembrane region" description="Helical" evidence="6">
    <location>
        <begin position="144"/>
        <end position="167"/>
    </location>
</feature>
<dbReference type="KEGG" id="acj:ACAM_1567"/>
<keyword evidence="4 6" id="KW-1133">Transmembrane helix</keyword>
<dbReference type="AlphaFoldDB" id="U3TF01"/>
<name>U3TF01_9CREN</name>
<dbReference type="eggNOG" id="arCOG04330">
    <property type="taxonomic scope" value="Archaea"/>
</dbReference>
<sequence length="277" mass="29522">MSEALATGLVAFREAFEAILLSTIIIMLLKKMGEHAKVKIVHASALLSVALGVILGAGIYTVFKGFPEKELVEAGMSYLAALVIGTVIVWGVRHGPKIKGEIEAKLASGLSASAVAIITFIFVFREVLEIVLITAPFLVANPMSTTVGVGAGTLGALALGVAVYWLGMRINLRTFFMGTSILLAFVASGLVGYGTHELLEWFEEEGIELGILGAKVQLLNVGEESLLHPKNVIGGLLSVMVGYYHYMEIARIVLQGATLLLLLAYVIAAYRPTFKSS</sequence>
<dbReference type="PANTHER" id="PTHR31632:SF2">
    <property type="entry name" value="PLASMA MEMBRANE IRON PERMEASE"/>
    <property type="match status" value="1"/>
</dbReference>
<dbReference type="Pfam" id="PF03239">
    <property type="entry name" value="FTR1"/>
    <property type="match status" value="1"/>
</dbReference>
<keyword evidence="5 6" id="KW-0472">Membrane</keyword>
<feature type="transmembrane region" description="Helical" evidence="6">
    <location>
        <begin position="249"/>
        <end position="270"/>
    </location>
</feature>
<gene>
    <name evidence="7" type="ORF">ACAM_1567</name>
</gene>
<dbReference type="GO" id="GO:0015093">
    <property type="term" value="F:ferrous iron transmembrane transporter activity"/>
    <property type="evidence" value="ECO:0007669"/>
    <property type="project" value="TreeGrafter"/>
</dbReference>